<accession>A0ABS1KPY8</accession>
<comment type="caution">
    <text evidence="1">The sequence shown here is derived from an EMBL/GenBank/DDBJ whole genome shotgun (WGS) entry which is preliminary data.</text>
</comment>
<reference evidence="1 2" key="1">
    <citation type="submission" date="2021-01" db="EMBL/GenBank/DDBJ databases">
        <title>Chryseolinea sp. Jin1 Genome sequencing and assembly.</title>
        <authorList>
            <person name="Kim I."/>
        </authorList>
    </citation>
    <scope>NUCLEOTIDE SEQUENCE [LARGE SCALE GENOMIC DNA]</scope>
    <source>
        <strain evidence="1 2">Jin1</strain>
    </source>
</reference>
<evidence type="ECO:0008006" key="3">
    <source>
        <dbReference type="Google" id="ProtNLM"/>
    </source>
</evidence>
<dbReference type="Proteomes" id="UP000613030">
    <property type="component" value="Unassembled WGS sequence"/>
</dbReference>
<gene>
    <name evidence="1" type="ORF">JI741_08620</name>
</gene>
<evidence type="ECO:0000313" key="2">
    <source>
        <dbReference type="Proteomes" id="UP000613030"/>
    </source>
</evidence>
<name>A0ABS1KPY8_9BACT</name>
<protein>
    <recommendedName>
        <fullName evidence="3">3-oxoacyl-ACP synthase</fullName>
    </recommendedName>
</protein>
<proteinExistence type="predicted"/>
<evidence type="ECO:0000313" key="1">
    <source>
        <dbReference type="EMBL" id="MBL0741282.1"/>
    </source>
</evidence>
<dbReference type="EMBL" id="JAERRB010000002">
    <property type="protein sequence ID" value="MBL0741282.1"/>
    <property type="molecule type" value="Genomic_DNA"/>
</dbReference>
<organism evidence="1 2">
    <name type="scientific">Chryseolinea lacunae</name>
    <dbReference type="NCBI Taxonomy" id="2801331"/>
    <lineage>
        <taxon>Bacteria</taxon>
        <taxon>Pseudomonadati</taxon>
        <taxon>Bacteroidota</taxon>
        <taxon>Cytophagia</taxon>
        <taxon>Cytophagales</taxon>
        <taxon>Fulvivirgaceae</taxon>
        <taxon>Chryseolinea</taxon>
    </lineage>
</organism>
<sequence length="212" mass="23617">MALGITRYSRIKDRTLVRQGEVVHTGADGSFDDFLDNALKALNIAYPKFYKMDRAAKLGFLGTEMLVNNTAVLSGYEPARVALVVANAHASLDTDIRYFETTKTMASPALFVYTLPNIVIGEICIRHGIKGENACFVLPAFDAQQLHDYVTMVMATEKTQACVAGWVDVLGDQHDVFLYLVEKKQQHINALEHTAEQLQKLYEHYGTVDGRS</sequence>
<keyword evidence="2" id="KW-1185">Reference proteome</keyword>
<dbReference type="RefSeq" id="WP_202008636.1">
    <property type="nucleotide sequence ID" value="NZ_JAERRB010000002.1"/>
</dbReference>